<evidence type="ECO:0008006" key="3">
    <source>
        <dbReference type="Google" id="ProtNLM"/>
    </source>
</evidence>
<dbReference type="InterPro" id="IPR053164">
    <property type="entry name" value="IS1016-like_transposase"/>
</dbReference>
<reference evidence="1" key="2">
    <citation type="submission" date="2017-10" db="EMBL/GenBank/DDBJ databases">
        <title>Ladona fulva Genome sequencing and assembly.</title>
        <authorList>
            <person name="Murali S."/>
            <person name="Richards S."/>
            <person name="Bandaranaike D."/>
            <person name="Bellair M."/>
            <person name="Blankenburg K."/>
            <person name="Chao H."/>
            <person name="Dinh H."/>
            <person name="Doddapaneni H."/>
            <person name="Dugan-Rocha S."/>
            <person name="Elkadiri S."/>
            <person name="Gnanaolivu R."/>
            <person name="Hernandez B."/>
            <person name="Skinner E."/>
            <person name="Javaid M."/>
            <person name="Lee S."/>
            <person name="Li M."/>
            <person name="Ming W."/>
            <person name="Munidasa M."/>
            <person name="Muniz J."/>
            <person name="Nguyen L."/>
            <person name="Hughes D."/>
            <person name="Osuji N."/>
            <person name="Pu L.-L."/>
            <person name="Puazo M."/>
            <person name="Qu C."/>
            <person name="Quiroz J."/>
            <person name="Raj R."/>
            <person name="Weissenberger G."/>
            <person name="Xin Y."/>
            <person name="Zou X."/>
            <person name="Han Y."/>
            <person name="Worley K."/>
            <person name="Muzny D."/>
            <person name="Gibbs R."/>
        </authorList>
    </citation>
    <scope>NUCLEOTIDE SEQUENCE</scope>
    <source>
        <strain evidence="1">Sampled in the wild</strain>
    </source>
</reference>
<protein>
    <recommendedName>
        <fullName evidence="3">Transposase</fullName>
    </recommendedName>
</protein>
<accession>A0A8K0KS76</accession>
<dbReference type="PANTHER" id="PTHR47163">
    <property type="entry name" value="DDE_TNP_IS1595 DOMAIN-CONTAINING PROTEIN"/>
    <property type="match status" value="1"/>
</dbReference>
<reference evidence="1" key="1">
    <citation type="submission" date="2013-04" db="EMBL/GenBank/DDBJ databases">
        <authorList>
            <person name="Qu J."/>
            <person name="Murali S.C."/>
            <person name="Bandaranaike D."/>
            <person name="Bellair M."/>
            <person name="Blankenburg K."/>
            <person name="Chao H."/>
            <person name="Dinh H."/>
            <person name="Doddapaneni H."/>
            <person name="Downs B."/>
            <person name="Dugan-Rocha S."/>
            <person name="Elkadiri S."/>
            <person name="Gnanaolivu R.D."/>
            <person name="Hernandez B."/>
            <person name="Javaid M."/>
            <person name="Jayaseelan J.C."/>
            <person name="Lee S."/>
            <person name="Li M."/>
            <person name="Ming W."/>
            <person name="Munidasa M."/>
            <person name="Muniz J."/>
            <person name="Nguyen L."/>
            <person name="Ongeri F."/>
            <person name="Osuji N."/>
            <person name="Pu L.-L."/>
            <person name="Puazo M."/>
            <person name="Qu C."/>
            <person name="Quiroz J."/>
            <person name="Raj R."/>
            <person name="Weissenberger G."/>
            <person name="Xin Y."/>
            <person name="Zou X."/>
            <person name="Han Y."/>
            <person name="Richards S."/>
            <person name="Worley K."/>
            <person name="Muzny D."/>
            <person name="Gibbs R."/>
        </authorList>
    </citation>
    <scope>NUCLEOTIDE SEQUENCE</scope>
    <source>
        <strain evidence="1">Sampled in the wild</strain>
    </source>
</reference>
<organism evidence="1 2">
    <name type="scientific">Ladona fulva</name>
    <name type="common">Scarce chaser dragonfly</name>
    <name type="synonym">Libellula fulva</name>
    <dbReference type="NCBI Taxonomy" id="123851"/>
    <lineage>
        <taxon>Eukaryota</taxon>
        <taxon>Metazoa</taxon>
        <taxon>Ecdysozoa</taxon>
        <taxon>Arthropoda</taxon>
        <taxon>Hexapoda</taxon>
        <taxon>Insecta</taxon>
        <taxon>Pterygota</taxon>
        <taxon>Palaeoptera</taxon>
        <taxon>Odonata</taxon>
        <taxon>Epiprocta</taxon>
        <taxon>Anisoptera</taxon>
        <taxon>Libelluloidea</taxon>
        <taxon>Libellulidae</taxon>
        <taxon>Ladona</taxon>
    </lineage>
</organism>
<dbReference type="PANTHER" id="PTHR47163:SF2">
    <property type="entry name" value="SI:DKEY-17M8.2"/>
    <property type="match status" value="1"/>
</dbReference>
<dbReference type="Proteomes" id="UP000792457">
    <property type="component" value="Unassembled WGS sequence"/>
</dbReference>
<evidence type="ECO:0000313" key="2">
    <source>
        <dbReference type="Proteomes" id="UP000792457"/>
    </source>
</evidence>
<proteinExistence type="predicted"/>
<dbReference type="OrthoDB" id="10052789at2759"/>
<gene>
    <name evidence="1" type="ORF">J437_LFUL017603</name>
</gene>
<evidence type="ECO:0000313" key="1">
    <source>
        <dbReference type="EMBL" id="KAG8238886.1"/>
    </source>
</evidence>
<dbReference type="AlphaFoldDB" id="A0A8K0KS76"/>
<sequence>MSKGKGRNSVYICSEKNCRRISSITTGSILSHFHVSPEKILAILIGWINKYPVDVIRRDVGLHRSTVGKIVQAFRDLICVWLQGESSQIGGPGHTVEIDESAFGRRKYNRGRLIKTKWVLGGIDRDTRETFLSVIDRRDASNLNEAIMRYVRRGTTIKTYVERLFWVNGIGLQP</sequence>
<comment type="caution">
    <text evidence="1">The sequence shown here is derived from an EMBL/GenBank/DDBJ whole genome shotgun (WGS) entry which is preliminary data.</text>
</comment>
<keyword evidence="2" id="KW-1185">Reference proteome</keyword>
<name>A0A8K0KS76_LADFU</name>
<dbReference type="EMBL" id="KZ309465">
    <property type="protein sequence ID" value="KAG8238886.1"/>
    <property type="molecule type" value="Genomic_DNA"/>
</dbReference>